<dbReference type="SMART" id="SM00855">
    <property type="entry name" value="PGAM"/>
    <property type="match status" value="1"/>
</dbReference>
<feature type="active site" description="Proton donor/acceptor" evidence="1">
    <location>
        <position position="83"/>
    </location>
</feature>
<name>A0A1B1YBB8_THEST</name>
<evidence type="ECO:0000256" key="2">
    <source>
        <dbReference type="PIRSR" id="PIRSR613078-2"/>
    </source>
</evidence>
<dbReference type="GO" id="GO:0005737">
    <property type="term" value="C:cytoplasm"/>
    <property type="evidence" value="ECO:0007669"/>
    <property type="project" value="TreeGrafter"/>
</dbReference>
<proteinExistence type="predicted"/>
<feature type="site" description="Transition state stabilizer" evidence="3">
    <location>
        <position position="151"/>
    </location>
</feature>
<dbReference type="PANTHER" id="PTHR48100:SF59">
    <property type="entry name" value="ADENOSYLCOBALAMIN_ALPHA-RIBAZOLE PHOSPHATASE"/>
    <property type="match status" value="1"/>
</dbReference>
<feature type="binding site" evidence="2">
    <location>
        <begin position="9"/>
        <end position="16"/>
    </location>
    <ligand>
        <name>substrate</name>
    </ligand>
</feature>
<dbReference type="EMBL" id="CP014672">
    <property type="protein sequence ID" value="ANW98077.1"/>
    <property type="molecule type" value="Genomic_DNA"/>
</dbReference>
<dbReference type="GO" id="GO:0016791">
    <property type="term" value="F:phosphatase activity"/>
    <property type="evidence" value="ECO:0007669"/>
    <property type="project" value="TreeGrafter"/>
</dbReference>
<feature type="active site" description="Tele-phosphohistidine intermediate" evidence="1">
    <location>
        <position position="10"/>
    </location>
</feature>
<dbReference type="Pfam" id="PF00300">
    <property type="entry name" value="His_Phos_1"/>
    <property type="match status" value="1"/>
</dbReference>
<dbReference type="PANTHER" id="PTHR48100">
    <property type="entry name" value="BROAD-SPECIFICITY PHOSPHATASE YOR283W-RELATED"/>
    <property type="match status" value="1"/>
</dbReference>
<dbReference type="AlphaFoldDB" id="A0A1B1YBB8"/>
<dbReference type="InterPro" id="IPR050275">
    <property type="entry name" value="PGM_Phosphatase"/>
</dbReference>
<evidence type="ECO:0000313" key="4">
    <source>
        <dbReference type="EMBL" id="ANW98077.1"/>
    </source>
</evidence>
<feature type="binding site" evidence="2">
    <location>
        <position position="59"/>
    </location>
    <ligand>
        <name>substrate</name>
    </ligand>
</feature>
<dbReference type="Proteomes" id="UP000092971">
    <property type="component" value="Chromosome"/>
</dbReference>
<dbReference type="Gene3D" id="3.40.50.1240">
    <property type="entry name" value="Phosphoglycerate mutase-like"/>
    <property type="match status" value="1"/>
</dbReference>
<organism evidence="4 5">
    <name type="scientific">Thermoclostridium stercorarium subsp. thermolacticum DSM 2910</name>
    <dbReference type="NCBI Taxonomy" id="1121336"/>
    <lineage>
        <taxon>Bacteria</taxon>
        <taxon>Bacillati</taxon>
        <taxon>Bacillota</taxon>
        <taxon>Clostridia</taxon>
        <taxon>Eubacteriales</taxon>
        <taxon>Oscillospiraceae</taxon>
        <taxon>Thermoclostridium</taxon>
    </lineage>
</organism>
<sequence length="226" mass="26317">MKTTMIFVRHAEAVGNKIREFHGWTDESITERGHIQARLVAERLADMKIDVIYSSVLKRTMETAEYISKVKGLPIIPREDLKEIHGGLWEGMRWDDLARIYPEEYNTWETQPHIHQMPEGESMVSFQQRLIKAIEDILSIERGKNVCIVTHGTAIRVLLCWFKGLPLEDVITIPWCDNTAVTIVTEENGRFHVVLEGCSCHLNEETSTLLNQEWFKEYRERFFGSR</sequence>
<accession>A0A1B1YBB8</accession>
<evidence type="ECO:0000313" key="5">
    <source>
        <dbReference type="Proteomes" id="UP000092971"/>
    </source>
</evidence>
<dbReference type="SUPFAM" id="SSF53254">
    <property type="entry name" value="Phosphoglycerate mutase-like"/>
    <property type="match status" value="1"/>
</dbReference>
<evidence type="ECO:0000256" key="1">
    <source>
        <dbReference type="PIRSR" id="PIRSR613078-1"/>
    </source>
</evidence>
<dbReference type="InterPro" id="IPR029033">
    <property type="entry name" value="His_PPase_superfam"/>
</dbReference>
<dbReference type="OrthoDB" id="9781415at2"/>
<gene>
    <name evidence="4" type="ORF">CSTERTH_02965</name>
</gene>
<dbReference type="InterPro" id="IPR013078">
    <property type="entry name" value="His_Pase_superF_clade-1"/>
</dbReference>
<dbReference type="CDD" id="cd07067">
    <property type="entry name" value="HP_PGM_like"/>
    <property type="match status" value="1"/>
</dbReference>
<protein>
    <submittedName>
        <fullName evidence="4">Phosphoglycerate mutase</fullName>
    </submittedName>
</protein>
<reference evidence="4 5" key="1">
    <citation type="submission" date="2016-02" db="EMBL/GenBank/DDBJ databases">
        <title>Comparison of Clostridium stercorarium subspecies using comparative genomics and transcriptomics.</title>
        <authorList>
            <person name="Schellenberg J."/>
            <person name="Thallinger G."/>
            <person name="Levin D.B."/>
            <person name="Zhang X."/>
            <person name="Alvare G."/>
            <person name="Fristensky B."/>
            <person name="Sparling R."/>
        </authorList>
    </citation>
    <scope>NUCLEOTIDE SEQUENCE [LARGE SCALE GENOMIC DNA]</scope>
    <source>
        <strain evidence="4 5">DSM 2910</strain>
    </source>
</reference>
<dbReference type="RefSeq" id="WP_015358353.1">
    <property type="nucleotide sequence ID" value="NZ_CP014672.1"/>
</dbReference>
<evidence type="ECO:0000256" key="3">
    <source>
        <dbReference type="PIRSR" id="PIRSR613078-3"/>
    </source>
</evidence>